<reference evidence="2 3" key="1">
    <citation type="journal article" date="2017" name="Curr. Microbiol.">
        <title>Lysobacter zhanggongensis sp. nov. Isolated from a Pit Mud.</title>
        <authorList>
            <person name="Zhang X.F."/>
            <person name="Wang H.H."/>
            <person name="Sun X.Y."/>
            <person name="Pan C.M."/>
        </authorList>
    </citation>
    <scope>NUCLEOTIDE SEQUENCE [LARGE SCALE GENOMIC DNA]</scope>
    <source>
        <strain evidence="2 3">ZGLJ7-1</strain>
    </source>
</reference>
<dbReference type="CDD" id="cd04876">
    <property type="entry name" value="ACT_RelA-SpoT"/>
    <property type="match status" value="1"/>
</dbReference>
<dbReference type="InterPro" id="IPR045865">
    <property type="entry name" value="ACT-like_dom_sf"/>
</dbReference>
<evidence type="ECO:0000313" key="3">
    <source>
        <dbReference type="Proteomes" id="UP001334501"/>
    </source>
</evidence>
<comment type="caution">
    <text evidence="2">The sequence shown here is derived from an EMBL/GenBank/DDBJ whole genome shotgun (WGS) entry which is preliminary data.</text>
</comment>
<dbReference type="Proteomes" id="UP001334501">
    <property type="component" value="Unassembled WGS sequence"/>
</dbReference>
<protein>
    <submittedName>
        <fullName evidence="2">ACT domain-containing protein</fullName>
    </submittedName>
</protein>
<feature type="domain" description="ACT" evidence="1">
    <location>
        <begin position="89"/>
        <end position="162"/>
    </location>
</feature>
<keyword evidence="3" id="KW-1185">Reference proteome</keyword>
<evidence type="ECO:0000313" key="2">
    <source>
        <dbReference type="EMBL" id="MEG3158500.1"/>
    </source>
</evidence>
<name>A0ABU7YSF7_9GAMM</name>
<dbReference type="Pfam" id="PF13291">
    <property type="entry name" value="ACT_4"/>
    <property type="match status" value="1"/>
</dbReference>
<sequence>APLPTPAPRPAPRARARDFTVQGVDNLLVQLARCCQPLPGEPIAGYLTRGRGVTVHRADCAAFRRLVANQPQRSLPVEWGVDATAYEVDVEVMAVDRKWLLKEITNVIAQANVHVAGIRSDAGRSGARVRFRMRLRVSDYGQLSALLGKLAALPGVEQARRT</sequence>
<accession>A0ABU7YSF7</accession>
<dbReference type="Gene3D" id="3.30.70.260">
    <property type="match status" value="1"/>
</dbReference>
<feature type="non-terminal residue" evidence="2">
    <location>
        <position position="1"/>
    </location>
</feature>
<dbReference type="PROSITE" id="PS51671">
    <property type="entry name" value="ACT"/>
    <property type="match status" value="1"/>
</dbReference>
<dbReference type="EMBL" id="JAXGFO010000087">
    <property type="protein sequence ID" value="MEG3158500.1"/>
    <property type="molecule type" value="Genomic_DNA"/>
</dbReference>
<evidence type="ECO:0000259" key="1">
    <source>
        <dbReference type="PROSITE" id="PS51671"/>
    </source>
</evidence>
<dbReference type="SUPFAM" id="SSF55021">
    <property type="entry name" value="ACT-like"/>
    <property type="match status" value="1"/>
</dbReference>
<organism evidence="2 3">
    <name type="scientific">Lysobacter zhanggongensis</name>
    <dbReference type="NCBI Taxonomy" id="1774951"/>
    <lineage>
        <taxon>Bacteria</taxon>
        <taxon>Pseudomonadati</taxon>
        <taxon>Pseudomonadota</taxon>
        <taxon>Gammaproteobacteria</taxon>
        <taxon>Lysobacterales</taxon>
        <taxon>Lysobacteraceae</taxon>
        <taxon>Lysobacter</taxon>
    </lineage>
</organism>
<dbReference type="InterPro" id="IPR002912">
    <property type="entry name" value="ACT_dom"/>
</dbReference>
<gene>
    <name evidence="2" type="ORF">SNE33_11545</name>
</gene>
<dbReference type="RefSeq" id="WP_412700398.1">
    <property type="nucleotide sequence ID" value="NZ_JAXGFO010000087.1"/>
</dbReference>
<proteinExistence type="predicted"/>